<organism evidence="1 2">
    <name type="scientific">Massilimicrobiota timonensis</name>
    <dbReference type="NCBI Taxonomy" id="1776392"/>
    <lineage>
        <taxon>Bacteria</taxon>
        <taxon>Bacillati</taxon>
        <taxon>Bacillota</taxon>
        <taxon>Erysipelotrichia</taxon>
        <taxon>Erysipelotrichales</taxon>
        <taxon>Erysipelotrichaceae</taxon>
        <taxon>Massilimicrobiota</taxon>
    </lineage>
</organism>
<dbReference type="EMBL" id="NFLJ01000047">
    <property type="protein sequence ID" value="OUQ32068.1"/>
    <property type="molecule type" value="Genomic_DNA"/>
</dbReference>
<reference evidence="1 2" key="1">
    <citation type="journal article" date="2018" name="BMC Genomics">
        <title>Whole genome sequencing and function prediction of 133 gut anaerobes isolated from chicken caecum in pure cultures.</title>
        <authorList>
            <person name="Medvecky M."/>
            <person name="Cejkova D."/>
            <person name="Polansky O."/>
            <person name="Karasova D."/>
            <person name="Kubasova T."/>
            <person name="Cizek A."/>
            <person name="Rychlik I."/>
        </authorList>
    </citation>
    <scope>NUCLEOTIDE SEQUENCE [LARGE SCALE GENOMIC DNA]</scope>
    <source>
        <strain evidence="1 2">An13</strain>
    </source>
</reference>
<comment type="caution">
    <text evidence="1">The sequence shown here is derived from an EMBL/GenBank/DDBJ whole genome shotgun (WGS) entry which is preliminary data.</text>
</comment>
<gene>
    <name evidence="1" type="ORF">B5E75_12710</name>
</gene>
<dbReference type="InterPro" id="IPR007731">
    <property type="entry name" value="DUF669"/>
</dbReference>
<dbReference type="AlphaFoldDB" id="A0A1Y4SQ99"/>
<dbReference type="RefSeq" id="WP_087359866.1">
    <property type="nucleotide sequence ID" value="NZ_NFLJ01000047.1"/>
</dbReference>
<proteinExistence type="predicted"/>
<protein>
    <recommendedName>
        <fullName evidence="3">DUF669 domain-containing protein</fullName>
    </recommendedName>
</protein>
<evidence type="ECO:0000313" key="1">
    <source>
        <dbReference type="EMBL" id="OUQ32068.1"/>
    </source>
</evidence>
<evidence type="ECO:0000313" key="2">
    <source>
        <dbReference type="Proteomes" id="UP000195305"/>
    </source>
</evidence>
<evidence type="ECO:0008006" key="3">
    <source>
        <dbReference type="Google" id="ProtNLM"/>
    </source>
</evidence>
<keyword evidence="2" id="KW-1185">Reference proteome</keyword>
<dbReference type="OrthoDB" id="2857727at2"/>
<name>A0A1Y4SQ99_9FIRM</name>
<dbReference type="Proteomes" id="UP000195305">
    <property type="component" value="Unassembled WGS sequence"/>
</dbReference>
<sequence length="161" mass="19067">MSNIWEEFDKTVDLEGLQKDLEEFDKNGSQQNFKEVPHGNYEVSVEKLEMKTSKSKRVMFTCWFKIVEGEYKNSMIFMNQVIDFPLGIHKMHELLKGLTRECETKYDFTNAGFTYTKCNEQILDVFEEIHGNYEYALEYKADSKNSQFNTFKILEVYALED</sequence>
<accession>A0A1Y4SQ99</accession>
<dbReference type="Pfam" id="PF05037">
    <property type="entry name" value="DUF669"/>
    <property type="match status" value="1"/>
</dbReference>